<gene>
    <name evidence="1" type="ORF">SAMN05660226_00188</name>
</gene>
<dbReference type="STRING" id="623280.SAMN05660226_00188"/>
<dbReference type="OrthoDB" id="2479977at2"/>
<dbReference type="Pfam" id="PF18951">
    <property type="entry name" value="DUF5695"/>
    <property type="match status" value="1"/>
</dbReference>
<evidence type="ECO:0000313" key="1">
    <source>
        <dbReference type="EMBL" id="SKB26908.1"/>
    </source>
</evidence>
<name>A0A1T4ZW20_9SPHI</name>
<reference evidence="1 2" key="1">
    <citation type="submission" date="2017-02" db="EMBL/GenBank/DDBJ databases">
        <authorList>
            <person name="Peterson S.W."/>
        </authorList>
    </citation>
    <scope>NUCLEOTIDE SEQUENCE [LARGE SCALE GENOMIC DNA]</scope>
    <source>
        <strain evidence="1 2">DSM 22899</strain>
    </source>
</reference>
<dbReference type="Proteomes" id="UP000190541">
    <property type="component" value="Unassembled WGS sequence"/>
</dbReference>
<sequence>MMKRQKDLLKHLGSGSFLLLASLLIGSQSLAQSPWERIANLPSTLGLEQGVSEFDIAPLKLKLVKASQTVAGLTPLADTAFDYTPDERLEVRAKDGLYQLGDINFRVRTGASGDWQSFSSAAKRAPVIPLSASGSILAAADLAPTLPNDVPLAVKRFWQNDDGHLILRFELTNKTTHDIEIGALGIPLIFNNILEGKHLDEAHADNVFFDPYIGMDAGYLQVNRLHGKGPVLLVLPHENAPFEAYHPLNDDPTPRGIVFEGFHEWMIHSKAYAADEWKGVEQWNEPTSTLLKAGQSKSFALKFALAPSVRQIEDELISQKRPVAVGVPGYVVPKDITAKLFLNYGSKVKSIAAYPAGSLTIKRGKKTKHGWETYEIAGNTWGRSRLTVTYADGLTQTINYKVISPEKETVDKLGHFLTTEQWFDDQRDPFGRAPSIINYDYDVKRKLTQENRAWFVGLSDEAGAGSWLAAMMKQVLRPNKVEVEKLKRFVNETLWGGIQYKDGPLKYAVKKSMFYYEPDSMPKGTYVDSIPFRGWSAWKKKEADDPGRSYNYPHVVAAYWTMYRLGRYHVGYADDIPWKQSLENAFHTTMAMMKHAPYYTRFGLMEGSVFLLVLNDLKAEGLTEMANEMEAAMRKRADRWEQQAYPFGSEMPWDSTGQEEVYLWSRYFGMDEKAMVTLNAILAYMPTVPHWGYNGSARRYWDFVYGGKLSRIERQLHHYGSGLNAIPVLTHYRDHPDDFYLLRVGHAGAMGALANITEDGFGPAAFHSYPSTLAIDGYAGDYGCGFYGYAVNSGTYIVNHPEFGWLAFSGSLSEKGDLVSTKITSAARSRVYLAPIGLWINADAGKIDEVSYNTKTGEVTLTLAGADEHTPNTLLRITKQGTETGGDFELAGFEKNGQGQYVVQNGPQARNIRVVF</sequence>
<dbReference type="EMBL" id="FUYS01000001">
    <property type="protein sequence ID" value="SKB26908.1"/>
    <property type="molecule type" value="Genomic_DNA"/>
</dbReference>
<dbReference type="RefSeq" id="WP_139378474.1">
    <property type="nucleotide sequence ID" value="NZ_FUYS01000001.1"/>
</dbReference>
<dbReference type="InterPro" id="IPR043750">
    <property type="entry name" value="DUF5695"/>
</dbReference>
<proteinExistence type="predicted"/>
<organism evidence="1 2">
    <name type="scientific">Parapedobacter luteus</name>
    <dbReference type="NCBI Taxonomy" id="623280"/>
    <lineage>
        <taxon>Bacteria</taxon>
        <taxon>Pseudomonadati</taxon>
        <taxon>Bacteroidota</taxon>
        <taxon>Sphingobacteriia</taxon>
        <taxon>Sphingobacteriales</taxon>
        <taxon>Sphingobacteriaceae</taxon>
        <taxon>Parapedobacter</taxon>
    </lineage>
</organism>
<evidence type="ECO:0000313" key="2">
    <source>
        <dbReference type="Proteomes" id="UP000190541"/>
    </source>
</evidence>
<protein>
    <submittedName>
        <fullName evidence="1">Uncharacterized protein</fullName>
    </submittedName>
</protein>
<dbReference type="AlphaFoldDB" id="A0A1T4ZW20"/>
<keyword evidence="2" id="KW-1185">Reference proteome</keyword>
<accession>A0A1T4ZW20</accession>